<evidence type="ECO:0000259" key="5">
    <source>
        <dbReference type="Pfam" id="PF00291"/>
    </source>
</evidence>
<dbReference type="EMBL" id="FNCC01000019">
    <property type="protein sequence ID" value="SDH33169.1"/>
    <property type="molecule type" value="Genomic_DNA"/>
</dbReference>
<evidence type="ECO:0000313" key="6">
    <source>
        <dbReference type="EMBL" id="SDH33169.1"/>
    </source>
</evidence>
<organism evidence="6 7">
    <name type="scientific">Lentzea fradiae</name>
    <dbReference type="NCBI Taxonomy" id="200378"/>
    <lineage>
        <taxon>Bacteria</taxon>
        <taxon>Bacillati</taxon>
        <taxon>Actinomycetota</taxon>
        <taxon>Actinomycetes</taxon>
        <taxon>Pseudonocardiales</taxon>
        <taxon>Pseudonocardiaceae</taxon>
        <taxon>Lentzea</taxon>
    </lineage>
</organism>
<dbReference type="InterPro" id="IPR050214">
    <property type="entry name" value="Cys_Synth/Cystath_Beta-Synth"/>
</dbReference>
<keyword evidence="4" id="KW-0663">Pyridoxal phosphate</keyword>
<gene>
    <name evidence="6" type="ORF">SAMN05216553_11992</name>
</gene>
<dbReference type="OrthoDB" id="5176350at2"/>
<dbReference type="InterPro" id="IPR036052">
    <property type="entry name" value="TrpB-like_PALP_sf"/>
</dbReference>
<dbReference type="InterPro" id="IPR023927">
    <property type="entry name" value="SbnA"/>
</dbReference>
<comment type="subunit">
    <text evidence="2">Homodimer.</text>
</comment>
<dbReference type="NCBIfam" id="TIGR03945">
    <property type="entry name" value="PLP_SbnA_fam"/>
    <property type="match status" value="1"/>
</dbReference>
<feature type="domain" description="Tryptophan synthase beta chain-like PALP" evidence="5">
    <location>
        <begin position="20"/>
        <end position="293"/>
    </location>
</feature>
<dbReference type="PANTHER" id="PTHR10314">
    <property type="entry name" value="CYSTATHIONINE BETA-SYNTHASE"/>
    <property type="match status" value="1"/>
</dbReference>
<evidence type="ECO:0000256" key="1">
    <source>
        <dbReference type="ARBA" id="ARBA00001933"/>
    </source>
</evidence>
<evidence type="ECO:0000256" key="4">
    <source>
        <dbReference type="ARBA" id="ARBA00022898"/>
    </source>
</evidence>
<accession>A0A1G8BJ21</accession>
<proteinExistence type="predicted"/>
<keyword evidence="7" id="KW-1185">Reference proteome</keyword>
<evidence type="ECO:0000256" key="3">
    <source>
        <dbReference type="ARBA" id="ARBA00022679"/>
    </source>
</evidence>
<dbReference type="Pfam" id="PF00291">
    <property type="entry name" value="PALP"/>
    <property type="match status" value="1"/>
</dbReference>
<reference evidence="7" key="1">
    <citation type="submission" date="2016-10" db="EMBL/GenBank/DDBJ databases">
        <authorList>
            <person name="Varghese N."/>
            <person name="Submissions S."/>
        </authorList>
    </citation>
    <scope>NUCLEOTIDE SEQUENCE [LARGE SCALE GENOMIC DNA]</scope>
    <source>
        <strain evidence="7">CGMCC 4.3506</strain>
    </source>
</reference>
<protein>
    <submittedName>
        <fullName evidence="6">Cysteine synthase A</fullName>
    </submittedName>
</protein>
<sequence>MAAVIVSPLEFNVPDLYVDLRQIVGRRLLLKCEGFNFAGSIKLKAAAEMVDAMERSGELLPGDTIVESSSGNMGIALSMVAASKGYRFICVTDVRCTQAARRTMETFGSEVHVVSTPDASGAFLGTRIAHVQSLCRANPGFVWLNQYANPGNWTGHYRSTGPEIAKAFPELDVLFIGAGTTGTLMGCARYFRENHPSVRIVAIDSVGSVTFGTPSRTRLIPGLGTSVRPPILDESFVDDVVHVEESDTVRTCHELVRHGYLFGGSTGTVVSGAVRWLSSTGADESLTCVAIAPDLGGNYLDTLYHEEWLASSFLVAE</sequence>
<dbReference type="AlphaFoldDB" id="A0A1G8BJ21"/>
<dbReference type="SUPFAM" id="SSF53686">
    <property type="entry name" value="Tryptophan synthase beta subunit-like PLP-dependent enzymes"/>
    <property type="match status" value="1"/>
</dbReference>
<dbReference type="Gene3D" id="3.40.50.1100">
    <property type="match status" value="2"/>
</dbReference>
<comment type="cofactor">
    <cofactor evidence="1">
        <name>pyridoxal 5'-phosphate</name>
        <dbReference type="ChEBI" id="CHEBI:597326"/>
    </cofactor>
</comment>
<dbReference type="GO" id="GO:1901605">
    <property type="term" value="P:alpha-amino acid metabolic process"/>
    <property type="evidence" value="ECO:0007669"/>
    <property type="project" value="UniProtKB-ARBA"/>
</dbReference>
<evidence type="ECO:0000313" key="7">
    <source>
        <dbReference type="Proteomes" id="UP000199623"/>
    </source>
</evidence>
<dbReference type="STRING" id="200378.SAMN05216553_11992"/>
<dbReference type="Proteomes" id="UP000199623">
    <property type="component" value="Unassembled WGS sequence"/>
</dbReference>
<name>A0A1G8BJ21_9PSEU</name>
<dbReference type="InterPro" id="IPR001926">
    <property type="entry name" value="TrpB-like_PALP"/>
</dbReference>
<dbReference type="CDD" id="cd01561">
    <property type="entry name" value="CBS_like"/>
    <property type="match status" value="1"/>
</dbReference>
<dbReference type="GO" id="GO:0016740">
    <property type="term" value="F:transferase activity"/>
    <property type="evidence" value="ECO:0007669"/>
    <property type="project" value="UniProtKB-KW"/>
</dbReference>
<evidence type="ECO:0000256" key="2">
    <source>
        <dbReference type="ARBA" id="ARBA00011738"/>
    </source>
</evidence>
<keyword evidence="3" id="KW-0808">Transferase</keyword>